<dbReference type="EMBL" id="CAJOBF010000300">
    <property type="protein sequence ID" value="CAF3793947.1"/>
    <property type="molecule type" value="Genomic_DNA"/>
</dbReference>
<dbReference type="InterPro" id="IPR007801">
    <property type="entry name" value="MbnB/TglH/ChrH"/>
</dbReference>
<comment type="caution">
    <text evidence="2">The sequence shown here is derived from an EMBL/GenBank/DDBJ whole genome shotgun (WGS) entry which is preliminary data.</text>
</comment>
<proteinExistence type="predicted"/>
<accession>A0A819B7S5</accession>
<name>A0A819B7S5_9BILA</name>
<feature type="signal peptide" evidence="1">
    <location>
        <begin position="1"/>
        <end position="23"/>
    </location>
</feature>
<reference evidence="2" key="1">
    <citation type="submission" date="2021-02" db="EMBL/GenBank/DDBJ databases">
        <authorList>
            <person name="Nowell W R."/>
        </authorList>
    </citation>
    <scope>NUCLEOTIDE SEQUENCE</scope>
</reference>
<dbReference type="Gene3D" id="3.20.20.150">
    <property type="entry name" value="Divalent-metal-dependent TIM barrel enzymes"/>
    <property type="match status" value="1"/>
</dbReference>
<organism evidence="2 3">
    <name type="scientific">Rotaria magnacalcarata</name>
    <dbReference type="NCBI Taxonomy" id="392030"/>
    <lineage>
        <taxon>Eukaryota</taxon>
        <taxon>Metazoa</taxon>
        <taxon>Spiralia</taxon>
        <taxon>Gnathifera</taxon>
        <taxon>Rotifera</taxon>
        <taxon>Eurotatoria</taxon>
        <taxon>Bdelloidea</taxon>
        <taxon>Philodinida</taxon>
        <taxon>Philodinidae</taxon>
        <taxon>Rotaria</taxon>
    </lineage>
</organism>
<sequence length="334" mass="37465">MNKTKLLATAFVAAAFSVSTSYAADDKANMEKCTPIDSKGTNLVKEHMSDCASKNSSCAGHNKAGDNDAWILVPKGDCEKINKVHSKNYLCCGGASFDYLLKIRKDYPVSLHGVAMSLGSADGLDAKHLKQLKELINIIEPCFVSDHLSWSSKNDYFLPELLPIPYNDESLEIFSNNISNAQDFLNREIMFENPSTYFEYNNSCYKEEEFLNLLATRTGAGILLDVNNIYVSSFNNEWSATQYLNSVKPEHVKEIHLAGHSENMIGQDRKLLLDSHDDIVHTEVWDLYKKALSIFGAIPTLIEWDAKIPELQVLLLEAKKAHFCLQEISDYAHV</sequence>
<dbReference type="InterPro" id="IPR018740">
    <property type="entry name" value="DUF2282_membr"/>
</dbReference>
<dbReference type="AlphaFoldDB" id="A0A819B7S5"/>
<gene>
    <name evidence="2" type="ORF">UXM345_LOCUS4403</name>
</gene>
<feature type="chain" id="PRO_5032318796" evidence="1">
    <location>
        <begin position="24"/>
        <end position="334"/>
    </location>
</feature>
<protein>
    <submittedName>
        <fullName evidence="2">Uncharacterized protein</fullName>
    </submittedName>
</protein>
<evidence type="ECO:0000313" key="3">
    <source>
        <dbReference type="Proteomes" id="UP000663842"/>
    </source>
</evidence>
<dbReference type="Proteomes" id="UP000663842">
    <property type="component" value="Unassembled WGS sequence"/>
</dbReference>
<evidence type="ECO:0000313" key="2">
    <source>
        <dbReference type="EMBL" id="CAF3793947.1"/>
    </source>
</evidence>
<keyword evidence="1" id="KW-0732">Signal</keyword>
<dbReference type="Pfam" id="PF05114">
    <property type="entry name" value="MbnB_TglH_ChrH"/>
    <property type="match status" value="1"/>
</dbReference>
<evidence type="ECO:0000256" key="1">
    <source>
        <dbReference type="SAM" id="SignalP"/>
    </source>
</evidence>
<dbReference type="NCBIfam" id="NF003818">
    <property type="entry name" value="PRK05409.1"/>
    <property type="match status" value="1"/>
</dbReference>
<dbReference type="Pfam" id="PF10048">
    <property type="entry name" value="DUF2282"/>
    <property type="match status" value="1"/>
</dbReference>
<dbReference type="PANTHER" id="PTHR42194:SF1">
    <property type="entry name" value="UPF0276 PROTEIN HI_1600"/>
    <property type="match status" value="1"/>
</dbReference>
<dbReference type="PANTHER" id="PTHR42194">
    <property type="entry name" value="UPF0276 PROTEIN HI_1600"/>
    <property type="match status" value="1"/>
</dbReference>